<dbReference type="GO" id="GO:0000122">
    <property type="term" value="P:negative regulation of transcription by RNA polymerase II"/>
    <property type="evidence" value="ECO:0007669"/>
    <property type="project" value="TreeGrafter"/>
</dbReference>
<dbReference type="PANTHER" id="PTHR24082">
    <property type="entry name" value="NUCLEAR HORMONE RECEPTOR"/>
    <property type="match status" value="1"/>
</dbReference>
<feature type="compositionally biased region" description="Polar residues" evidence="10">
    <location>
        <begin position="563"/>
        <end position="574"/>
    </location>
</feature>
<keyword evidence="7" id="KW-0804">Transcription</keyword>
<comment type="similarity">
    <text evidence="1">Belongs to the nuclear hormone receptor family. NR1 subfamily.</text>
</comment>
<dbReference type="GO" id="GO:0030154">
    <property type="term" value="P:cell differentiation"/>
    <property type="evidence" value="ECO:0007669"/>
    <property type="project" value="TreeGrafter"/>
</dbReference>
<dbReference type="PRINTS" id="PR00398">
    <property type="entry name" value="STRDHORMONER"/>
</dbReference>
<evidence type="ECO:0000256" key="4">
    <source>
        <dbReference type="ARBA" id="ARBA00022833"/>
    </source>
</evidence>
<feature type="compositionally biased region" description="Low complexity" evidence="10">
    <location>
        <begin position="364"/>
        <end position="375"/>
    </location>
</feature>
<keyword evidence="6" id="KW-0238">DNA-binding</keyword>
<dbReference type="OrthoDB" id="7634782at2759"/>
<reference evidence="11" key="1">
    <citation type="submission" date="2020-11" db="EMBL/GenBank/DDBJ databases">
        <authorList>
            <person name="Tran Van P."/>
        </authorList>
    </citation>
    <scope>NUCLEOTIDE SEQUENCE</scope>
</reference>
<keyword evidence="9" id="KW-0539">Nucleus</keyword>
<keyword evidence="8" id="KW-0675">Receptor</keyword>
<dbReference type="PANTHER" id="PTHR24082:SF473">
    <property type="entry name" value="ECDYSONE-INDUCED PROTEIN 75B, ISOFORM B"/>
    <property type="match status" value="1"/>
</dbReference>
<dbReference type="SMART" id="SM00430">
    <property type="entry name" value="HOLI"/>
    <property type="match status" value="1"/>
</dbReference>
<dbReference type="PROSITE" id="PS51843">
    <property type="entry name" value="NR_LBD"/>
    <property type="match status" value="1"/>
</dbReference>
<dbReference type="GO" id="GO:0000978">
    <property type="term" value="F:RNA polymerase II cis-regulatory region sequence-specific DNA binding"/>
    <property type="evidence" value="ECO:0007669"/>
    <property type="project" value="TreeGrafter"/>
</dbReference>
<evidence type="ECO:0000313" key="11">
    <source>
        <dbReference type="EMBL" id="CAD7224404.1"/>
    </source>
</evidence>
<evidence type="ECO:0000256" key="7">
    <source>
        <dbReference type="ARBA" id="ARBA00023163"/>
    </source>
</evidence>
<dbReference type="EMBL" id="OB660361">
    <property type="protein sequence ID" value="CAD7224404.1"/>
    <property type="molecule type" value="Genomic_DNA"/>
</dbReference>
<dbReference type="GO" id="GO:0020037">
    <property type="term" value="F:heme binding"/>
    <property type="evidence" value="ECO:0007669"/>
    <property type="project" value="UniProtKB-ARBA"/>
</dbReference>
<organism evidence="11">
    <name type="scientific">Cyprideis torosa</name>
    <dbReference type="NCBI Taxonomy" id="163714"/>
    <lineage>
        <taxon>Eukaryota</taxon>
        <taxon>Metazoa</taxon>
        <taxon>Ecdysozoa</taxon>
        <taxon>Arthropoda</taxon>
        <taxon>Crustacea</taxon>
        <taxon>Oligostraca</taxon>
        <taxon>Ostracoda</taxon>
        <taxon>Podocopa</taxon>
        <taxon>Podocopida</taxon>
        <taxon>Cytherocopina</taxon>
        <taxon>Cytheroidea</taxon>
        <taxon>Cytherideidae</taxon>
        <taxon>Cyprideis</taxon>
    </lineage>
</organism>
<proteinExistence type="inferred from homology"/>
<dbReference type="AlphaFoldDB" id="A0A7R8W613"/>
<name>A0A7R8W613_9CRUS</name>
<feature type="region of interest" description="Disordered" evidence="10">
    <location>
        <begin position="563"/>
        <end position="618"/>
    </location>
</feature>
<dbReference type="InterPro" id="IPR001728">
    <property type="entry name" value="ThyrH_rcpt"/>
</dbReference>
<dbReference type="Gene3D" id="1.10.565.10">
    <property type="entry name" value="Retinoid X Receptor"/>
    <property type="match status" value="1"/>
</dbReference>
<evidence type="ECO:0000256" key="8">
    <source>
        <dbReference type="ARBA" id="ARBA00023170"/>
    </source>
</evidence>
<dbReference type="InterPro" id="IPR000536">
    <property type="entry name" value="Nucl_hrmn_rcpt_lig-bd"/>
</dbReference>
<keyword evidence="5" id="KW-0805">Transcription regulation</keyword>
<dbReference type="GO" id="GO:0018990">
    <property type="term" value="P:ecdysis, chitin-based cuticle"/>
    <property type="evidence" value="ECO:0007669"/>
    <property type="project" value="UniProtKB-ARBA"/>
</dbReference>
<dbReference type="Pfam" id="PF00104">
    <property type="entry name" value="Hormone_recep"/>
    <property type="match status" value="1"/>
</dbReference>
<feature type="region of interest" description="Disordered" evidence="10">
    <location>
        <begin position="389"/>
        <end position="426"/>
    </location>
</feature>
<keyword evidence="3" id="KW-0863">Zinc-finger</keyword>
<dbReference type="GO" id="GO:0035075">
    <property type="term" value="P:response to ecdysone"/>
    <property type="evidence" value="ECO:0007669"/>
    <property type="project" value="UniProtKB-ARBA"/>
</dbReference>
<feature type="region of interest" description="Disordered" evidence="10">
    <location>
        <begin position="461"/>
        <end position="491"/>
    </location>
</feature>
<dbReference type="InterPro" id="IPR050234">
    <property type="entry name" value="Nuclear_hormone_rcpt_NR1"/>
</dbReference>
<keyword evidence="4" id="KW-0862">Zinc</keyword>
<feature type="compositionally biased region" description="Basic and acidic residues" evidence="10">
    <location>
        <begin position="332"/>
        <end position="343"/>
    </location>
</feature>
<feature type="compositionally biased region" description="Low complexity" evidence="10">
    <location>
        <begin position="473"/>
        <end position="486"/>
    </location>
</feature>
<feature type="compositionally biased region" description="Polar residues" evidence="10">
    <location>
        <begin position="587"/>
        <end position="610"/>
    </location>
</feature>
<dbReference type="GO" id="GO:0045944">
    <property type="term" value="P:positive regulation of transcription by RNA polymerase II"/>
    <property type="evidence" value="ECO:0007669"/>
    <property type="project" value="TreeGrafter"/>
</dbReference>
<accession>A0A7R8W613</accession>
<protein>
    <submittedName>
        <fullName evidence="11">Uncharacterized protein</fullName>
    </submittedName>
</protein>
<evidence type="ECO:0000256" key="1">
    <source>
        <dbReference type="ARBA" id="ARBA00008092"/>
    </source>
</evidence>
<evidence type="ECO:0000256" key="5">
    <source>
        <dbReference type="ARBA" id="ARBA00023015"/>
    </source>
</evidence>
<feature type="compositionally biased region" description="Low complexity" evidence="10">
    <location>
        <begin position="406"/>
        <end position="419"/>
    </location>
</feature>
<dbReference type="GO" id="GO:0008270">
    <property type="term" value="F:zinc ion binding"/>
    <property type="evidence" value="ECO:0007669"/>
    <property type="project" value="UniProtKB-KW"/>
</dbReference>
<dbReference type="SUPFAM" id="SSF48508">
    <property type="entry name" value="Nuclear receptor ligand-binding domain"/>
    <property type="match status" value="1"/>
</dbReference>
<dbReference type="InterPro" id="IPR001723">
    <property type="entry name" value="Nuclear_hrmn_rcpt"/>
</dbReference>
<dbReference type="PRINTS" id="PR00546">
    <property type="entry name" value="THYROIDHORMR"/>
</dbReference>
<evidence type="ECO:0000256" key="2">
    <source>
        <dbReference type="ARBA" id="ARBA00022723"/>
    </source>
</evidence>
<evidence type="ECO:0000256" key="3">
    <source>
        <dbReference type="ARBA" id="ARBA00022771"/>
    </source>
</evidence>
<dbReference type="InterPro" id="IPR035500">
    <property type="entry name" value="NHR-like_dom_sf"/>
</dbReference>
<keyword evidence="2" id="KW-0479">Metal-binding</keyword>
<gene>
    <name evidence="11" type="ORF">CTOB1V02_LOCUS2365</name>
</gene>
<dbReference type="GO" id="GO:0004879">
    <property type="term" value="F:nuclear receptor activity"/>
    <property type="evidence" value="ECO:0007669"/>
    <property type="project" value="InterPro"/>
</dbReference>
<evidence type="ECO:0000256" key="10">
    <source>
        <dbReference type="SAM" id="MobiDB-lite"/>
    </source>
</evidence>
<evidence type="ECO:0000256" key="9">
    <source>
        <dbReference type="ARBA" id="ARBA00023242"/>
    </source>
</evidence>
<dbReference type="GO" id="GO:0007553">
    <property type="term" value="P:regulation of ecdysteroid metabolic process"/>
    <property type="evidence" value="ECO:0007669"/>
    <property type="project" value="UniProtKB-ARBA"/>
</dbReference>
<evidence type="ECO:0000256" key="6">
    <source>
        <dbReference type="ARBA" id="ARBA00023125"/>
    </source>
</evidence>
<feature type="region of interest" description="Disordered" evidence="10">
    <location>
        <begin position="332"/>
        <end position="375"/>
    </location>
</feature>
<dbReference type="FunFam" id="1.10.565.10:FF:000029">
    <property type="entry name" value="Ecdysone-induced protein 75B, isoform B"/>
    <property type="match status" value="1"/>
</dbReference>
<dbReference type="GO" id="GO:0009755">
    <property type="term" value="P:hormone-mediated signaling pathway"/>
    <property type="evidence" value="ECO:0007669"/>
    <property type="project" value="TreeGrafter"/>
</dbReference>
<sequence length="618" mass="67184">MQSVQSRSQEKTLSAELEDESRVLSSIIQAHFDTCEFTREKIAPLLQKARSEPVYLNCSSTLACPLNPVSHTLDQNRKAEFVEDFSERFSPAIRGVVEFAKRIPGFSILPQDDQVTLLKAGVFEVLLVRLACMFDSQTHTMLSLTGELLKRDSLHHTPNARFLMDSMFDFAERLNQLRLTDAELALFSAVVIVTPDRPGLRNISLVERMAEKLSVGLRSVLTRTRPEQPMIFQNLLKKIPDLRTLNTLHSEKLLAFKMTGTKGDEGPTSAMSYYESASIGPQSDRMHPADPRTDSVHCTKVEDEDIHISDEGVKSPLGSMCSNESICSSELMQHRASVERERPGPLGPVTVGAGGSCVDDDQHSPSPSSSYGCSSSSAAGSLYLRRKLDSPTDSGIESGCEKGKLSPSHQSSVCSSPRSIVASHEEEDMPVLKRALQAPPLINTNLLMDEAYRPHKKFRAMRRECEPESSTHTVSPGSPPQSQTVPPSSPVPAIATASSLLTMRSPLPPATSVSSHSPLTRSLMEAPKLTADQIKHHDYLSAIIMRGGDYQAPAVSPYPPIPSTSASYPGSPTSAKYCPGASPLPRPSSTEVRGDSQPLNLSTKTSSTPPLVSLKAEA</sequence>